<organism evidence="9 10">
    <name type="scientific">Sporothrix curviconia</name>
    <dbReference type="NCBI Taxonomy" id="1260050"/>
    <lineage>
        <taxon>Eukaryota</taxon>
        <taxon>Fungi</taxon>
        <taxon>Dikarya</taxon>
        <taxon>Ascomycota</taxon>
        <taxon>Pezizomycotina</taxon>
        <taxon>Sordariomycetes</taxon>
        <taxon>Sordariomycetidae</taxon>
        <taxon>Ophiostomatales</taxon>
        <taxon>Ophiostomataceae</taxon>
        <taxon>Sporothrix</taxon>
    </lineage>
</organism>
<keyword evidence="7 9" id="KW-0808">Transferase</keyword>
<dbReference type="Pfam" id="PF04101">
    <property type="entry name" value="Glyco_tran_28_C"/>
    <property type="match status" value="1"/>
</dbReference>
<keyword evidence="10" id="KW-1185">Reference proteome</keyword>
<dbReference type="GO" id="GO:0004577">
    <property type="term" value="F:N-acetylglucosaminyldiphosphodolichol N-acetylglucosaminyltransferase activity"/>
    <property type="evidence" value="ECO:0007669"/>
    <property type="project" value="UniProtKB-EC"/>
</dbReference>
<dbReference type="SUPFAM" id="SSF53756">
    <property type="entry name" value="UDP-Glycosyltransferase/glycogen phosphorylase"/>
    <property type="match status" value="1"/>
</dbReference>
<protein>
    <recommendedName>
        <fullName evidence="3 7">UDP-N-acetylglucosamine transferase subunit ALG13</fullName>
        <ecNumber evidence="2 7">2.4.1.141</ecNumber>
    </recommendedName>
    <alternativeName>
        <fullName evidence="5 7">Asparagine-linked glycosylation protein 13</fullName>
    </alternativeName>
</protein>
<evidence type="ECO:0000256" key="1">
    <source>
        <dbReference type="ARBA" id="ARBA00011198"/>
    </source>
</evidence>
<reference evidence="9 10" key="1">
    <citation type="submission" date="2024-01" db="EMBL/GenBank/DDBJ databases">
        <authorList>
            <person name="Allen C."/>
            <person name="Tagirdzhanova G."/>
        </authorList>
    </citation>
    <scope>NUCLEOTIDE SEQUENCE [LARGE SCALE GENOMIC DNA]</scope>
</reference>
<dbReference type="EMBL" id="CAWUHB010000006">
    <property type="protein sequence ID" value="CAK7213314.1"/>
    <property type="molecule type" value="Genomic_DNA"/>
</dbReference>
<accession>A0ABP0B1W2</accession>
<comment type="catalytic activity">
    <reaction evidence="6">
        <text>an N-acetyl-alpha-D-glucosaminyl-diphospho-di-trans,poly-cis-dolichol + UDP-N-acetyl-alpha-D-glucosamine = an N,N'-diacetylchitobiosyl-diphospho-di-trans,poly-cis-dolichol + UDP + H(+)</text>
        <dbReference type="Rhea" id="RHEA:23380"/>
        <dbReference type="Rhea" id="RHEA-COMP:19507"/>
        <dbReference type="Rhea" id="RHEA-COMP:19510"/>
        <dbReference type="ChEBI" id="CHEBI:15378"/>
        <dbReference type="ChEBI" id="CHEBI:57269"/>
        <dbReference type="ChEBI" id="CHEBI:57705"/>
        <dbReference type="ChEBI" id="CHEBI:58223"/>
        <dbReference type="ChEBI" id="CHEBI:58427"/>
        <dbReference type="EC" id="2.4.1.141"/>
    </reaction>
</comment>
<evidence type="ECO:0000256" key="3">
    <source>
        <dbReference type="ARBA" id="ARBA00017468"/>
    </source>
</evidence>
<evidence type="ECO:0000256" key="6">
    <source>
        <dbReference type="ARBA" id="ARBA00048184"/>
    </source>
</evidence>
<evidence type="ECO:0000256" key="2">
    <source>
        <dbReference type="ARBA" id="ARBA00012614"/>
    </source>
</evidence>
<gene>
    <name evidence="7 9" type="primary">ALG13</name>
    <name evidence="9" type="ORF">SCUCBS95973_001762</name>
</gene>
<feature type="domain" description="Glycosyl transferase family 28 C-terminal" evidence="8">
    <location>
        <begin position="14"/>
        <end position="184"/>
    </location>
</feature>
<comment type="caution">
    <text evidence="9">The sequence shown here is derived from an EMBL/GenBank/DDBJ whole genome shotgun (WGS) entry which is preliminary data.</text>
</comment>
<evidence type="ECO:0000313" key="9">
    <source>
        <dbReference type="EMBL" id="CAK7213314.1"/>
    </source>
</evidence>
<sequence length="235" mass="25546">METRPAARLNSRRCFVTVGATASFIKLLREVLAPQFLDCLAARGFGELVVQTGPDHEWALQQLASLGELSSFLQTAKTEKADDESPRWPVVEVVSYTTDMPSLMLPCRGEANRQLPGAMISHAGSGSILDAVRCDVPLIVVANPDLLGNHQAELAEAVHDAGWAIHGELGHLEDALKELQTREEEAQTQDLPPYQEPPFPTAESERCGLFDWAAMYAVGGEPGMTTAEPSLLRLD</sequence>
<dbReference type="InterPro" id="IPR052474">
    <property type="entry name" value="UDP-GlcNAc_transferase"/>
</dbReference>
<dbReference type="Proteomes" id="UP001642405">
    <property type="component" value="Unassembled WGS sequence"/>
</dbReference>
<keyword evidence="7" id="KW-0256">Endoplasmic reticulum</keyword>
<evidence type="ECO:0000256" key="7">
    <source>
        <dbReference type="RuleBase" id="RU362128"/>
    </source>
</evidence>
<dbReference type="Gene3D" id="3.40.50.2000">
    <property type="entry name" value="Glycogen Phosphorylase B"/>
    <property type="match status" value="1"/>
</dbReference>
<comment type="subcellular location">
    <subcellularLocation>
        <location evidence="7">Endoplasmic reticulum</location>
    </subcellularLocation>
</comment>
<dbReference type="PANTHER" id="PTHR47043">
    <property type="entry name" value="UDP-N-ACETYLGLUCOSAMINE TRANSFERASE SUBUNIT ALG13"/>
    <property type="match status" value="1"/>
</dbReference>
<evidence type="ECO:0000259" key="8">
    <source>
        <dbReference type="Pfam" id="PF04101"/>
    </source>
</evidence>
<comment type="similarity">
    <text evidence="7">Belongs to the glycosyltransferase 28 family.</text>
</comment>
<evidence type="ECO:0000313" key="10">
    <source>
        <dbReference type="Proteomes" id="UP001642405"/>
    </source>
</evidence>
<proteinExistence type="inferred from homology"/>
<evidence type="ECO:0000256" key="4">
    <source>
        <dbReference type="ARBA" id="ARBA00024804"/>
    </source>
</evidence>
<dbReference type="EC" id="2.4.1.141" evidence="2 7"/>
<evidence type="ECO:0000256" key="5">
    <source>
        <dbReference type="ARBA" id="ARBA00032061"/>
    </source>
</evidence>
<dbReference type="InterPro" id="IPR007235">
    <property type="entry name" value="Glyco_trans_28_C"/>
</dbReference>
<name>A0ABP0B1W2_9PEZI</name>
<keyword evidence="7 9" id="KW-0328">Glycosyltransferase</keyword>
<dbReference type="PANTHER" id="PTHR47043:SF1">
    <property type="entry name" value="UDP-N-ACETYLGLUCOSAMINE TRANSFERASE SUBUNIT ALG13"/>
    <property type="match status" value="1"/>
</dbReference>
<comment type="function">
    <text evidence="4 7">Involved in protein N-glycosylation. Essential for the second step of the dolichol-linked oligosaccharide pathway.</text>
</comment>
<comment type="subunit">
    <text evidence="1 7">Heterodimer with ALG14 to form a functional enzyme.</text>
</comment>